<keyword evidence="5" id="KW-1185">Reference proteome</keyword>
<keyword evidence="1" id="KW-0175">Coiled coil</keyword>
<dbReference type="PANTHER" id="PTHR47434">
    <property type="entry name" value="PROTEIN PTST HOMOLOG 3, CHLOROPLASTIC"/>
    <property type="match status" value="1"/>
</dbReference>
<dbReference type="Gene3D" id="2.60.40.10">
    <property type="entry name" value="Immunoglobulins"/>
    <property type="match status" value="1"/>
</dbReference>
<protein>
    <recommendedName>
        <fullName evidence="3">AMP-activated protein kinase glycogen-binding domain-containing protein</fullName>
    </recommendedName>
</protein>
<dbReference type="InterPro" id="IPR013783">
    <property type="entry name" value="Ig-like_fold"/>
</dbReference>
<evidence type="ECO:0000313" key="5">
    <source>
        <dbReference type="Proteomes" id="UP000077202"/>
    </source>
</evidence>
<accession>A0A176VGS1</accession>
<dbReference type="EMBL" id="LVLJ01003929">
    <property type="protein sequence ID" value="OAE19115.1"/>
    <property type="molecule type" value="Genomic_DNA"/>
</dbReference>
<evidence type="ECO:0000256" key="2">
    <source>
        <dbReference type="SAM" id="MobiDB-lite"/>
    </source>
</evidence>
<comment type="caution">
    <text evidence="4">The sequence shown here is derived from an EMBL/GenBank/DDBJ whole genome shotgun (WGS) entry which is preliminary data.</text>
</comment>
<evidence type="ECO:0000259" key="3">
    <source>
        <dbReference type="Pfam" id="PF16561"/>
    </source>
</evidence>
<feature type="domain" description="AMP-activated protein kinase glycogen-binding" evidence="3">
    <location>
        <begin position="471"/>
        <end position="560"/>
    </location>
</feature>
<sequence>MAAMTVEFALNPAKSAASWSFGRSRVEGRNVCRLTGTERVAFASVACKDGGKGKRRLLWVACADPSGSSSSQPKPRKARSKCEGPTKNDLKLVKDLKEFMCACDLPPTEVPTTKDLIRNGRQDLANAVRRRGYKVVAHLLGLAPGPEAAHSTSTDEAKESTAISTTRDSSVNGAAGNFSAESHQASRKGDNETGCVTVSNSEAESLSPGRSVSEGESLNEAVSLSEGTLRESLASSPTLVPEILNTETQKQESVGQTSLGVKADYIQERQLNIIKGASQTLDLLQKLNSGSKSEDGVDGNESESDYSDDEYEDDEEDDKDSIIGVPVPGPGSSFESPEEFAATKAALLKSRILEYFDSRKEDQVKPESIQDARTTEQLAMEQVNNVLERDTELENNQKLEVEKELERFRDLLHARELVLSEVTQELEEAKAQFSLARAKATAELVHATQLAVEREARLQQAEQTLASLRQVHLEWWGEAGQVEVAGTFNGWQHRILMEPDPSSEIPKADGSRGPMMWGTHLCLYPGIYEIKFIVDGNWQLDHRREVVMRHGNQNNVLRVE</sequence>
<dbReference type="InterPro" id="IPR014756">
    <property type="entry name" value="Ig_E-set"/>
</dbReference>
<feature type="coiled-coil region" evidence="1">
    <location>
        <begin position="412"/>
        <end position="471"/>
    </location>
</feature>
<feature type="region of interest" description="Disordered" evidence="2">
    <location>
        <begin position="145"/>
        <end position="236"/>
    </location>
</feature>
<feature type="region of interest" description="Disordered" evidence="2">
    <location>
        <begin position="64"/>
        <end position="86"/>
    </location>
</feature>
<reference evidence="4" key="1">
    <citation type="submission" date="2016-03" db="EMBL/GenBank/DDBJ databases">
        <title>Mechanisms controlling the formation of the plant cell surface in tip-growing cells are functionally conserved among land plants.</title>
        <authorList>
            <person name="Honkanen S."/>
            <person name="Jones V.A."/>
            <person name="Morieri G."/>
            <person name="Champion C."/>
            <person name="Hetherington A.J."/>
            <person name="Kelly S."/>
            <person name="Saint-Marcoux D."/>
            <person name="Proust H."/>
            <person name="Prescott H."/>
            <person name="Dolan L."/>
        </authorList>
    </citation>
    <scope>NUCLEOTIDE SEQUENCE [LARGE SCALE GENOMIC DNA]</scope>
    <source>
        <tissue evidence="4">Whole gametophyte</tissue>
    </source>
</reference>
<feature type="region of interest" description="Disordered" evidence="2">
    <location>
        <begin position="289"/>
        <end position="337"/>
    </location>
</feature>
<feature type="compositionally biased region" description="Polar residues" evidence="2">
    <location>
        <begin position="161"/>
        <end position="172"/>
    </location>
</feature>
<proteinExistence type="predicted"/>
<evidence type="ECO:0000256" key="1">
    <source>
        <dbReference type="SAM" id="Coils"/>
    </source>
</evidence>
<dbReference type="CDD" id="cd02859">
    <property type="entry name" value="E_set_AMPKbeta_like_N"/>
    <property type="match status" value="1"/>
</dbReference>
<evidence type="ECO:0000313" key="4">
    <source>
        <dbReference type="EMBL" id="OAE19115.1"/>
    </source>
</evidence>
<feature type="compositionally biased region" description="Polar residues" evidence="2">
    <location>
        <begin position="194"/>
        <end position="226"/>
    </location>
</feature>
<dbReference type="Pfam" id="PF16561">
    <property type="entry name" value="AMPK1_CBM"/>
    <property type="match status" value="1"/>
</dbReference>
<gene>
    <name evidence="4" type="ORF">AXG93_2062s1260</name>
</gene>
<name>A0A176VGS1_MARPO</name>
<dbReference type="AlphaFoldDB" id="A0A176VGS1"/>
<dbReference type="Proteomes" id="UP000077202">
    <property type="component" value="Unassembled WGS sequence"/>
</dbReference>
<dbReference type="PANTHER" id="PTHR47434:SF2">
    <property type="entry name" value="PROTEIN PTST HOMOLOG 3, CHLOROPLASTIC"/>
    <property type="match status" value="1"/>
</dbReference>
<dbReference type="InterPro" id="IPR032640">
    <property type="entry name" value="AMPK1_CBM"/>
</dbReference>
<dbReference type="SUPFAM" id="SSF81296">
    <property type="entry name" value="E set domains"/>
    <property type="match status" value="1"/>
</dbReference>
<organism evidence="4 5">
    <name type="scientific">Marchantia polymorpha subsp. ruderalis</name>
    <dbReference type="NCBI Taxonomy" id="1480154"/>
    <lineage>
        <taxon>Eukaryota</taxon>
        <taxon>Viridiplantae</taxon>
        <taxon>Streptophyta</taxon>
        <taxon>Embryophyta</taxon>
        <taxon>Marchantiophyta</taxon>
        <taxon>Marchantiopsida</taxon>
        <taxon>Marchantiidae</taxon>
        <taxon>Marchantiales</taxon>
        <taxon>Marchantiaceae</taxon>
        <taxon>Marchantia</taxon>
    </lineage>
</organism>
<feature type="compositionally biased region" description="Acidic residues" evidence="2">
    <location>
        <begin position="296"/>
        <end position="319"/>
    </location>
</feature>